<keyword evidence="1" id="KW-0966">Cell projection</keyword>
<dbReference type="EMBL" id="DWZD01000020">
    <property type="protein sequence ID" value="HJA78618.1"/>
    <property type="molecule type" value="Genomic_DNA"/>
</dbReference>
<accession>A0A9D2HNC6</accession>
<dbReference type="Proteomes" id="UP000823821">
    <property type="component" value="Unassembled WGS sequence"/>
</dbReference>
<organism evidence="1 2">
    <name type="scientific">Candidatus Desulfovibrio intestinavium</name>
    <dbReference type="NCBI Taxonomy" id="2838534"/>
    <lineage>
        <taxon>Bacteria</taxon>
        <taxon>Pseudomonadati</taxon>
        <taxon>Thermodesulfobacteriota</taxon>
        <taxon>Desulfovibrionia</taxon>
        <taxon>Desulfovibrionales</taxon>
        <taxon>Desulfovibrionaceae</taxon>
        <taxon>Desulfovibrio</taxon>
    </lineage>
</organism>
<reference evidence="1" key="2">
    <citation type="submission" date="2021-04" db="EMBL/GenBank/DDBJ databases">
        <authorList>
            <person name="Gilroy R."/>
        </authorList>
    </citation>
    <scope>NUCLEOTIDE SEQUENCE</scope>
    <source>
        <strain evidence="1">5032</strain>
    </source>
</reference>
<gene>
    <name evidence="1" type="ORF">H9784_03455</name>
</gene>
<comment type="caution">
    <text evidence="1">The sequence shown here is derived from an EMBL/GenBank/DDBJ whole genome shotgun (WGS) entry which is preliminary data.</text>
</comment>
<dbReference type="AlphaFoldDB" id="A0A9D2HNC6"/>
<evidence type="ECO:0000313" key="1">
    <source>
        <dbReference type="EMBL" id="HJA78618.1"/>
    </source>
</evidence>
<protein>
    <submittedName>
        <fullName evidence="1">Flagellar protein FlgN</fullName>
    </submittedName>
</protein>
<name>A0A9D2HNC6_9BACT</name>
<dbReference type="Pfam" id="PF05130">
    <property type="entry name" value="FlgN"/>
    <property type="match status" value="1"/>
</dbReference>
<dbReference type="GO" id="GO:0044780">
    <property type="term" value="P:bacterial-type flagellum assembly"/>
    <property type="evidence" value="ECO:0007669"/>
    <property type="project" value="InterPro"/>
</dbReference>
<sequence>MFRIVSQSLRRQSKALALLSELLQEEYFSIMERQADAVVSLEFSLQELIRQLAAEKRCVIQALGGQRVLKYAETLPEDQAAELRDIFAEVDRGEQLAARQASRNAQLSLALLDQSTRNLRHLTKQVTPPDAAVYGARGTMRYKAHPDAAILSGRL</sequence>
<proteinExistence type="predicted"/>
<keyword evidence="1" id="KW-0282">Flagellum</keyword>
<keyword evidence="1" id="KW-0969">Cilium</keyword>
<evidence type="ECO:0000313" key="2">
    <source>
        <dbReference type="Proteomes" id="UP000823821"/>
    </source>
</evidence>
<dbReference type="InterPro" id="IPR007809">
    <property type="entry name" value="FlgN-like"/>
</dbReference>
<reference evidence="1" key="1">
    <citation type="journal article" date="2021" name="PeerJ">
        <title>Extensive microbial diversity within the chicken gut microbiome revealed by metagenomics and culture.</title>
        <authorList>
            <person name="Gilroy R."/>
            <person name="Ravi A."/>
            <person name="Getino M."/>
            <person name="Pursley I."/>
            <person name="Horton D.L."/>
            <person name="Alikhan N.F."/>
            <person name="Baker D."/>
            <person name="Gharbi K."/>
            <person name="Hall N."/>
            <person name="Watson M."/>
            <person name="Adriaenssens E.M."/>
            <person name="Foster-Nyarko E."/>
            <person name="Jarju S."/>
            <person name="Secka A."/>
            <person name="Antonio M."/>
            <person name="Oren A."/>
            <person name="Chaudhuri R.R."/>
            <person name="La Ragione R."/>
            <person name="Hildebrand F."/>
            <person name="Pallen M.J."/>
        </authorList>
    </citation>
    <scope>NUCLEOTIDE SEQUENCE</scope>
    <source>
        <strain evidence="1">5032</strain>
    </source>
</reference>